<feature type="transmembrane region" description="Helical" evidence="5">
    <location>
        <begin position="195"/>
        <end position="214"/>
    </location>
</feature>
<dbReference type="Proteomes" id="UP000648187">
    <property type="component" value="Unassembled WGS sequence"/>
</dbReference>
<proteinExistence type="predicted"/>
<keyword evidence="2 5" id="KW-0812">Transmembrane</keyword>
<dbReference type="GO" id="GO:0016020">
    <property type="term" value="C:membrane"/>
    <property type="evidence" value="ECO:0007669"/>
    <property type="project" value="UniProtKB-SubCell"/>
</dbReference>
<dbReference type="PRINTS" id="PR00259">
    <property type="entry name" value="TMFOUR"/>
</dbReference>
<accession>A0A835GIW6</accession>
<keyword evidence="4 5" id="KW-0472">Membrane</keyword>
<evidence type="ECO:0000313" key="6">
    <source>
        <dbReference type="EMBL" id="KAF9416619.1"/>
    </source>
</evidence>
<feature type="transmembrane region" description="Helical" evidence="5">
    <location>
        <begin position="12"/>
        <end position="38"/>
    </location>
</feature>
<evidence type="ECO:0000256" key="4">
    <source>
        <dbReference type="ARBA" id="ARBA00023136"/>
    </source>
</evidence>
<evidence type="ECO:0000256" key="3">
    <source>
        <dbReference type="ARBA" id="ARBA00022989"/>
    </source>
</evidence>
<name>A0A835GIW6_SPOEX</name>
<dbReference type="Pfam" id="PF00335">
    <property type="entry name" value="Tetraspanin"/>
    <property type="match status" value="1"/>
</dbReference>
<dbReference type="EMBL" id="JACKWZ010000086">
    <property type="protein sequence ID" value="KAF9416619.1"/>
    <property type="molecule type" value="Genomic_DNA"/>
</dbReference>
<keyword evidence="3 5" id="KW-1133">Transmembrane helix</keyword>
<comment type="subcellular location">
    <subcellularLocation>
        <location evidence="1">Membrane</location>
        <topology evidence="1">Multi-pass membrane protein</topology>
    </subcellularLocation>
</comment>
<sequence>MDKSSSKTSKIAAWILMTINLIFMVVCILFAAVGIWIISSPSTLAKVIESTGNSALKALIQDILTLPAGIGITSVAIFLFFISSMGFRGAMTRSPFLLFMYSALVLLLLLLECALLYYFSSNLVEKGLHKDDGLWTHAMRLAFRCCEHNTSIPETRKPPWSCCGPELYPDNCTTSLMYEKDCHASIVNWLDRYQLSIYTSLAVFHVVIASCAIIRRSNSKSQRLS</sequence>
<comment type="caution">
    <text evidence="6">The sequence shown here is derived from an EMBL/GenBank/DDBJ whole genome shotgun (WGS) entry which is preliminary data.</text>
</comment>
<dbReference type="AlphaFoldDB" id="A0A835GIW6"/>
<dbReference type="PANTHER" id="PTHR19282">
    <property type="entry name" value="TETRASPANIN"/>
    <property type="match status" value="1"/>
</dbReference>
<gene>
    <name evidence="6" type="ORF">HW555_006049</name>
</gene>
<evidence type="ECO:0008006" key="8">
    <source>
        <dbReference type="Google" id="ProtNLM"/>
    </source>
</evidence>
<dbReference type="InterPro" id="IPR018499">
    <property type="entry name" value="Tetraspanin/Peripherin"/>
</dbReference>
<keyword evidence="7" id="KW-1185">Reference proteome</keyword>
<protein>
    <recommendedName>
        <fullName evidence="8">Tetraspanin</fullName>
    </recommendedName>
</protein>
<evidence type="ECO:0000256" key="5">
    <source>
        <dbReference type="SAM" id="Phobius"/>
    </source>
</evidence>
<evidence type="ECO:0000256" key="1">
    <source>
        <dbReference type="ARBA" id="ARBA00004141"/>
    </source>
</evidence>
<organism evidence="6 7">
    <name type="scientific">Spodoptera exigua</name>
    <name type="common">Beet armyworm</name>
    <name type="synonym">Noctua fulgens</name>
    <dbReference type="NCBI Taxonomy" id="7107"/>
    <lineage>
        <taxon>Eukaryota</taxon>
        <taxon>Metazoa</taxon>
        <taxon>Ecdysozoa</taxon>
        <taxon>Arthropoda</taxon>
        <taxon>Hexapoda</taxon>
        <taxon>Insecta</taxon>
        <taxon>Pterygota</taxon>
        <taxon>Neoptera</taxon>
        <taxon>Endopterygota</taxon>
        <taxon>Lepidoptera</taxon>
        <taxon>Glossata</taxon>
        <taxon>Ditrysia</taxon>
        <taxon>Noctuoidea</taxon>
        <taxon>Noctuidae</taxon>
        <taxon>Amphipyrinae</taxon>
        <taxon>Spodoptera</taxon>
    </lineage>
</organism>
<reference evidence="6" key="1">
    <citation type="submission" date="2020-08" db="EMBL/GenBank/DDBJ databases">
        <title>Spodoptera exigua strain:BAW_Kor-Di-RS1 Genome sequencing and assembly.</title>
        <authorList>
            <person name="Kim J."/>
            <person name="Nam H.Y."/>
            <person name="Kwon M."/>
            <person name="Choi J.H."/>
            <person name="Cho S.R."/>
            <person name="Kim G.-H."/>
        </authorList>
    </citation>
    <scope>NUCLEOTIDE SEQUENCE</scope>
    <source>
        <strain evidence="6">BAW_Kor-Di-RS1</strain>
        <tissue evidence="6">Whole-body</tissue>
    </source>
</reference>
<evidence type="ECO:0000256" key="2">
    <source>
        <dbReference type="ARBA" id="ARBA00022692"/>
    </source>
</evidence>
<feature type="transmembrane region" description="Helical" evidence="5">
    <location>
        <begin position="58"/>
        <end position="84"/>
    </location>
</feature>
<feature type="transmembrane region" description="Helical" evidence="5">
    <location>
        <begin position="96"/>
        <end position="119"/>
    </location>
</feature>
<evidence type="ECO:0000313" key="7">
    <source>
        <dbReference type="Proteomes" id="UP000648187"/>
    </source>
</evidence>